<evidence type="ECO:0000313" key="2">
    <source>
        <dbReference type="EMBL" id="CAH2046234.1"/>
    </source>
</evidence>
<dbReference type="AlphaFoldDB" id="A0AAU9RML2"/>
<dbReference type="InterPro" id="IPR005174">
    <property type="entry name" value="KIB1-4_b-propeller"/>
</dbReference>
<gene>
    <name evidence="2" type="ORF">TAV2_LOCUS8095</name>
</gene>
<dbReference type="Pfam" id="PF03478">
    <property type="entry name" value="Beta-prop_KIB1-4"/>
    <property type="match status" value="1"/>
</dbReference>
<keyword evidence="3" id="KW-1185">Reference proteome</keyword>
<evidence type="ECO:0000313" key="3">
    <source>
        <dbReference type="Proteomes" id="UP000836841"/>
    </source>
</evidence>
<organism evidence="2 3">
    <name type="scientific">Thlaspi arvense</name>
    <name type="common">Field penny-cress</name>
    <dbReference type="NCBI Taxonomy" id="13288"/>
    <lineage>
        <taxon>Eukaryota</taxon>
        <taxon>Viridiplantae</taxon>
        <taxon>Streptophyta</taxon>
        <taxon>Embryophyta</taxon>
        <taxon>Tracheophyta</taxon>
        <taxon>Spermatophyta</taxon>
        <taxon>Magnoliopsida</taxon>
        <taxon>eudicotyledons</taxon>
        <taxon>Gunneridae</taxon>
        <taxon>Pentapetalae</taxon>
        <taxon>rosids</taxon>
        <taxon>malvids</taxon>
        <taxon>Brassicales</taxon>
        <taxon>Brassicaceae</taxon>
        <taxon>Thlaspideae</taxon>
        <taxon>Thlaspi</taxon>
    </lineage>
</organism>
<sequence length="198" mass="23127">MDQKFYIPSPGGEYLCSFDLNFKEKDKPELVSLWTKLLPQSMLHNMADLFAMTRTDHLVESPSGEQFLIKWYPDELRLMILRYYGDDMKNFSGEKFEHKTKRFLVFKVEEPSTDEEKKNLSYTENIGDLCIFLGRDEAFCLQASLYPGLKPNCIYFVGYNYGVFDINTQICNLFSTEEGSLRSTGFPYWPHPLYIPPT</sequence>
<dbReference type="Proteomes" id="UP000836841">
    <property type="component" value="Chromosome 2"/>
</dbReference>
<evidence type="ECO:0000259" key="1">
    <source>
        <dbReference type="Pfam" id="PF03478"/>
    </source>
</evidence>
<feature type="domain" description="KIB1-4 beta-propeller" evidence="1">
    <location>
        <begin position="2"/>
        <end position="165"/>
    </location>
</feature>
<dbReference type="PANTHER" id="PTHR44259:SF89">
    <property type="entry name" value="DUF295 DOMAIN-CONTAINING PROTEIN-RELATED"/>
    <property type="match status" value="1"/>
</dbReference>
<dbReference type="EMBL" id="OU466858">
    <property type="protein sequence ID" value="CAH2046234.1"/>
    <property type="molecule type" value="Genomic_DNA"/>
</dbReference>
<accession>A0AAU9RML2</accession>
<reference evidence="2 3" key="1">
    <citation type="submission" date="2022-03" db="EMBL/GenBank/DDBJ databases">
        <authorList>
            <person name="Nunn A."/>
            <person name="Chopra R."/>
            <person name="Nunn A."/>
            <person name="Contreras Garrido A."/>
        </authorList>
    </citation>
    <scope>NUCLEOTIDE SEQUENCE [LARGE SCALE GENOMIC DNA]</scope>
</reference>
<name>A0AAU9RML2_THLAR</name>
<proteinExistence type="predicted"/>
<dbReference type="InterPro" id="IPR050942">
    <property type="entry name" value="F-box_BR-signaling"/>
</dbReference>
<dbReference type="PANTHER" id="PTHR44259">
    <property type="entry name" value="OS07G0183000 PROTEIN-RELATED"/>
    <property type="match status" value="1"/>
</dbReference>
<protein>
    <recommendedName>
        <fullName evidence="1">KIB1-4 beta-propeller domain-containing protein</fullName>
    </recommendedName>
</protein>